<dbReference type="AlphaFoldDB" id="A0A5T1TYV5"/>
<protein>
    <submittedName>
        <fullName evidence="2">Lipooligosaccharide biosynthesis glycosyltransferase</fullName>
    </submittedName>
</protein>
<gene>
    <name evidence="2" type="ORF">DST41_00690</name>
</gene>
<dbReference type="EMBL" id="AACPZY010000002">
    <property type="protein sequence ID" value="EAL6462201.1"/>
    <property type="molecule type" value="Genomic_DNA"/>
</dbReference>
<evidence type="ECO:0000259" key="1">
    <source>
        <dbReference type="Pfam" id="PF01755"/>
    </source>
</evidence>
<organism evidence="2">
    <name type="scientific">Campylobacter coli</name>
    <dbReference type="NCBI Taxonomy" id="195"/>
    <lineage>
        <taxon>Bacteria</taxon>
        <taxon>Pseudomonadati</taxon>
        <taxon>Campylobacterota</taxon>
        <taxon>Epsilonproteobacteria</taxon>
        <taxon>Campylobacterales</taxon>
        <taxon>Campylobacteraceae</taxon>
        <taxon>Campylobacter</taxon>
    </lineage>
</organism>
<keyword evidence="2" id="KW-0808">Transferase</keyword>
<reference evidence="2" key="1">
    <citation type="submission" date="2018-07" db="EMBL/GenBank/DDBJ databases">
        <authorList>
            <consortium name="NARMS: The National Antimicrobial Resistance Monitoring System"/>
        </authorList>
    </citation>
    <scope>NUCLEOTIDE SEQUENCE</scope>
    <source>
        <strain evidence="2">CVM N17C008</strain>
    </source>
</reference>
<dbReference type="RefSeq" id="WP_137067912.1">
    <property type="nucleotide sequence ID" value="NZ_JAAJZS010000010.1"/>
</dbReference>
<dbReference type="CDD" id="cd06532">
    <property type="entry name" value="Glyco_transf_25"/>
    <property type="match status" value="1"/>
</dbReference>
<dbReference type="Pfam" id="PF01755">
    <property type="entry name" value="Glyco_transf_25"/>
    <property type="match status" value="1"/>
</dbReference>
<evidence type="ECO:0000313" key="2">
    <source>
        <dbReference type="EMBL" id="EAL6462201.1"/>
    </source>
</evidence>
<accession>A0A5T1TYV5</accession>
<name>A0A5T1TYV5_CAMCO</name>
<feature type="domain" description="Glycosyl transferase family 25" evidence="1">
    <location>
        <begin position="2"/>
        <end position="182"/>
    </location>
</feature>
<comment type="caution">
    <text evidence="2">The sequence shown here is derived from an EMBL/GenBank/DDBJ whole genome shotgun (WGS) entry which is preliminary data.</text>
</comment>
<dbReference type="InterPro" id="IPR002654">
    <property type="entry name" value="Glyco_trans_25"/>
</dbReference>
<dbReference type="GO" id="GO:0016740">
    <property type="term" value="F:transferase activity"/>
    <property type="evidence" value="ECO:0007669"/>
    <property type="project" value="UniProtKB-KW"/>
</dbReference>
<proteinExistence type="predicted"/>
<sequence length="273" mass="33123">MKAFIINLERSLDRKEYMQKQIQKLFEKNPNLKNKLEFIFFKAVDAKNKEHLEFKQHFPWWASWVLGRELSDGEKACFASHYKLWQECVKIDEPIIILEDDVEFSDEFLNNGEEYIEELSKSEYEYVRFCYLFDKKFYPLNENYILSFEKLAGTQGYVLKPSAAKKFIKYAKRWIYPVDDYMDMFYKHKVLNIVKKPLLLKHDCKLESEISNLGRTNKKLKIHRKIAREISNLGRTNKKLKIHRKIAREIFRLYRDISRLLYIFYIKKKLNLK</sequence>